<dbReference type="STRING" id="35608.A0A2U1KXI3"/>
<keyword evidence="3" id="KW-0498">Mitosis</keyword>
<dbReference type="GO" id="GO:1990414">
    <property type="term" value="P:replication-born double-strand break repair via sister chromatid exchange"/>
    <property type="evidence" value="ECO:0007669"/>
    <property type="project" value="TreeGrafter"/>
</dbReference>
<dbReference type="Gene3D" id="1.10.10.580">
    <property type="entry name" value="Structural maintenance of chromosome 1. Chain E"/>
    <property type="match status" value="1"/>
</dbReference>
<dbReference type="AlphaFoldDB" id="A0A2U1KXI3"/>
<organism evidence="10 11">
    <name type="scientific">Artemisia annua</name>
    <name type="common">Sweet wormwood</name>
    <dbReference type="NCBI Taxonomy" id="35608"/>
    <lineage>
        <taxon>Eukaryota</taxon>
        <taxon>Viridiplantae</taxon>
        <taxon>Streptophyta</taxon>
        <taxon>Embryophyta</taxon>
        <taxon>Tracheophyta</taxon>
        <taxon>Spermatophyta</taxon>
        <taxon>Magnoliopsida</taxon>
        <taxon>eudicotyledons</taxon>
        <taxon>Gunneridae</taxon>
        <taxon>Pentapetalae</taxon>
        <taxon>asterids</taxon>
        <taxon>campanulids</taxon>
        <taxon>Asterales</taxon>
        <taxon>Asteraceae</taxon>
        <taxon>Asteroideae</taxon>
        <taxon>Anthemideae</taxon>
        <taxon>Artemisiinae</taxon>
        <taxon>Artemisia</taxon>
    </lineage>
</organism>
<protein>
    <submittedName>
        <fullName evidence="10">Rad21/Rec8-like protein, N-terminal</fullName>
    </submittedName>
</protein>
<feature type="domain" description="Rad21/Rec8-like protein C-terminal eukaryotic" evidence="8">
    <location>
        <begin position="426"/>
        <end position="474"/>
    </location>
</feature>
<dbReference type="Pfam" id="PF04825">
    <property type="entry name" value="Rad21_Rec8_N"/>
    <property type="match status" value="1"/>
</dbReference>
<keyword evidence="3" id="KW-0131">Cell cycle</keyword>
<dbReference type="GO" id="GO:0008278">
    <property type="term" value="C:cohesin complex"/>
    <property type="evidence" value="ECO:0007669"/>
    <property type="project" value="InterPro"/>
</dbReference>
<keyword evidence="11" id="KW-1185">Reference proteome</keyword>
<dbReference type="InterPro" id="IPR006909">
    <property type="entry name" value="Rad21/Rec8_C_eu"/>
</dbReference>
<dbReference type="GO" id="GO:0007062">
    <property type="term" value="P:sister chromatid cohesion"/>
    <property type="evidence" value="ECO:0007669"/>
    <property type="project" value="InterPro"/>
</dbReference>
<dbReference type="InterPro" id="IPR036390">
    <property type="entry name" value="WH_DNA-bd_sf"/>
</dbReference>
<dbReference type="GO" id="GO:0007059">
    <property type="term" value="P:chromosome segregation"/>
    <property type="evidence" value="ECO:0007669"/>
    <property type="project" value="UniProtKB-KW"/>
</dbReference>
<gene>
    <name evidence="10" type="ORF">CTI12_AA553140</name>
</gene>
<dbReference type="Proteomes" id="UP000245207">
    <property type="component" value="Unassembled WGS sequence"/>
</dbReference>
<dbReference type="CDD" id="cd21793">
    <property type="entry name" value="Rad21_Rec8_M_AtSYN1-like"/>
    <property type="match status" value="1"/>
</dbReference>
<accession>A0A2U1KXI3</accession>
<dbReference type="Pfam" id="PF04824">
    <property type="entry name" value="Rad21_Rec8"/>
    <property type="match status" value="1"/>
</dbReference>
<keyword evidence="4" id="KW-0159">Chromosome partition</keyword>
<feature type="region of interest" description="Disordered" evidence="7">
    <location>
        <begin position="132"/>
        <end position="234"/>
    </location>
</feature>
<evidence type="ECO:0000256" key="7">
    <source>
        <dbReference type="SAM" id="MobiDB-lite"/>
    </source>
</evidence>
<evidence type="ECO:0000256" key="4">
    <source>
        <dbReference type="ARBA" id="ARBA00022829"/>
    </source>
</evidence>
<dbReference type="GO" id="GO:0003682">
    <property type="term" value="F:chromatin binding"/>
    <property type="evidence" value="ECO:0007669"/>
    <property type="project" value="TreeGrafter"/>
</dbReference>
<keyword evidence="3" id="KW-0132">Cell division</keyword>
<comment type="similarity">
    <text evidence="2">Belongs to the rad21 family.</text>
</comment>
<evidence type="ECO:0000259" key="9">
    <source>
        <dbReference type="Pfam" id="PF04825"/>
    </source>
</evidence>
<evidence type="ECO:0000256" key="6">
    <source>
        <dbReference type="ARBA" id="ARBA00064543"/>
    </source>
</evidence>
<comment type="subunit">
    <text evidence="6">Component of the cohesin complex.</text>
</comment>
<evidence type="ECO:0000256" key="5">
    <source>
        <dbReference type="ARBA" id="ARBA00023242"/>
    </source>
</evidence>
<dbReference type="GO" id="GO:0005634">
    <property type="term" value="C:nucleus"/>
    <property type="evidence" value="ECO:0007669"/>
    <property type="project" value="UniProtKB-SubCell"/>
</dbReference>
<evidence type="ECO:0000256" key="3">
    <source>
        <dbReference type="ARBA" id="ARBA00022776"/>
    </source>
</evidence>
<dbReference type="InterPro" id="IPR006910">
    <property type="entry name" value="Rad21_Rec8_N"/>
</dbReference>
<feature type="domain" description="Rad21/Rec8-like protein N-terminal" evidence="9">
    <location>
        <begin position="1"/>
        <end position="59"/>
    </location>
</feature>
<evidence type="ECO:0000313" key="11">
    <source>
        <dbReference type="Proteomes" id="UP000245207"/>
    </source>
</evidence>
<name>A0A2U1KXI3_ARTAN</name>
<evidence type="ECO:0000313" key="10">
    <source>
        <dbReference type="EMBL" id="PWA41452.1"/>
    </source>
</evidence>
<reference evidence="10 11" key="1">
    <citation type="journal article" date="2018" name="Mol. Plant">
        <title>The genome of Artemisia annua provides insight into the evolution of Asteraceae family and artemisinin biosynthesis.</title>
        <authorList>
            <person name="Shen Q."/>
            <person name="Zhang L."/>
            <person name="Liao Z."/>
            <person name="Wang S."/>
            <person name="Yan T."/>
            <person name="Shi P."/>
            <person name="Liu M."/>
            <person name="Fu X."/>
            <person name="Pan Q."/>
            <person name="Wang Y."/>
            <person name="Lv Z."/>
            <person name="Lu X."/>
            <person name="Zhang F."/>
            <person name="Jiang W."/>
            <person name="Ma Y."/>
            <person name="Chen M."/>
            <person name="Hao X."/>
            <person name="Li L."/>
            <person name="Tang Y."/>
            <person name="Lv G."/>
            <person name="Zhou Y."/>
            <person name="Sun X."/>
            <person name="Brodelius P.E."/>
            <person name="Rose J.K.C."/>
            <person name="Tang K."/>
        </authorList>
    </citation>
    <scope>NUCLEOTIDE SEQUENCE [LARGE SCALE GENOMIC DNA]</scope>
    <source>
        <strain evidence="11">cv. Huhao1</strain>
        <tissue evidence="10">Leaf</tissue>
    </source>
</reference>
<evidence type="ECO:0000259" key="8">
    <source>
        <dbReference type="Pfam" id="PF04824"/>
    </source>
</evidence>
<dbReference type="SUPFAM" id="SSF46785">
    <property type="entry name" value="Winged helix' DNA-binding domain"/>
    <property type="match status" value="1"/>
</dbReference>
<dbReference type="InterPro" id="IPR039781">
    <property type="entry name" value="Rad21/Rec8-like"/>
</dbReference>
<comment type="caution">
    <text evidence="10">The sequence shown here is derived from an EMBL/GenBank/DDBJ whole genome shotgun (WGS) entry which is preliminary data.</text>
</comment>
<keyword evidence="5" id="KW-0539">Nucleus</keyword>
<dbReference type="PANTHER" id="PTHR12585">
    <property type="entry name" value="SCC1 / RAD21 FAMILY MEMBER"/>
    <property type="match status" value="1"/>
</dbReference>
<dbReference type="InterPro" id="IPR023093">
    <property type="entry name" value="ScpA-like_C"/>
</dbReference>
<feature type="compositionally biased region" description="Low complexity" evidence="7">
    <location>
        <begin position="178"/>
        <end position="189"/>
    </location>
</feature>
<dbReference type="FunFam" id="1.10.10.580:FF:000002">
    <property type="entry name" value="Sister chromatid cohesion 1 protein 4"/>
    <property type="match status" value="1"/>
</dbReference>
<feature type="compositionally biased region" description="Polar residues" evidence="7">
    <location>
        <begin position="218"/>
        <end position="234"/>
    </location>
</feature>
<proteinExistence type="inferred from homology"/>
<dbReference type="OrthoDB" id="10071381at2759"/>
<dbReference type="EMBL" id="PKPP01013068">
    <property type="protein sequence ID" value="PWA41452.1"/>
    <property type="molecule type" value="Genomic_DNA"/>
</dbReference>
<comment type="subcellular location">
    <subcellularLocation>
        <location evidence="1">Nucleus</location>
    </subcellularLocation>
</comment>
<dbReference type="PANTHER" id="PTHR12585:SF55">
    <property type="entry name" value="SISTER CHROMATID COHESION 1 PROTEIN 3"/>
    <property type="match status" value="1"/>
</dbReference>
<evidence type="ECO:0000256" key="1">
    <source>
        <dbReference type="ARBA" id="ARBA00004123"/>
    </source>
</evidence>
<sequence length="482" mass="53262">MHPQVPIALRMSGHLLLGVVRIYSKKVEYLQHDYDVLSIDINKAFEYANINLPQDQNQANFESITLPDSFALDLMEIDGYNPNESPENHCVPNEDISFADCCPPSISNKKDHAGHITIYVGEGATINSSCSVDDQVPEPRSVEIGDPVTPPATNGGFQEPDTNHIVYNDISTNEHVDPSPNSNHNNSVVKEISDGNSNDSSKFHEVEVPIEPVPLPKQTPSTKSAHSEPVHNNSDPHVSYALAPSPQVAPARVKRTRTKYDKATVLTNAFMKKSIDDPSELLRKRKRASRLDVWKLHNTCKKEKVLFDPIITGLSDNLCQMFSPPIYDKMEVGVGTDVDPGDTIPDIPDIGYSGGLSDVSDELGFLEDDFSTSSSLKGTPYVDSSFGKQRSPPEVSSLLARTRTVAQYIKEKSTATLCTSESFGSVCLKDILQGKTRKVCSRMFFETLVLKSCDLVDVMQEEPYADITLKVTHKFSKLKFSN</sequence>
<evidence type="ECO:0000256" key="2">
    <source>
        <dbReference type="ARBA" id="ARBA00009870"/>
    </source>
</evidence>